<proteinExistence type="inferred from homology"/>
<dbReference type="InterPro" id="IPR023076">
    <property type="entry name" value="HMG_CoA_Rdtase_CS"/>
</dbReference>
<dbReference type="RefSeq" id="WP_379591277.1">
    <property type="nucleotide sequence ID" value="NZ_JBHTKK010000005.1"/>
</dbReference>
<dbReference type="PANTHER" id="PTHR10572:SF24">
    <property type="entry name" value="3-HYDROXY-3-METHYLGLUTARYL-COENZYME A REDUCTASE"/>
    <property type="match status" value="1"/>
</dbReference>
<evidence type="ECO:0000313" key="5">
    <source>
        <dbReference type="Proteomes" id="UP001597041"/>
    </source>
</evidence>
<dbReference type="InterPro" id="IPR009023">
    <property type="entry name" value="HMG_CoA_Rdtase_NAD(P)-bd_sf"/>
</dbReference>
<dbReference type="Gene3D" id="1.10.8.660">
    <property type="match status" value="1"/>
</dbReference>
<keyword evidence="3" id="KW-0520">NAD</keyword>
<dbReference type="InterPro" id="IPR004553">
    <property type="entry name" value="HMG_CoA_Rdtase_bac-typ"/>
</dbReference>
<evidence type="ECO:0000313" key="4">
    <source>
        <dbReference type="EMBL" id="MFD1065685.1"/>
    </source>
</evidence>
<comment type="pathway">
    <text evidence="3">Metabolic intermediate metabolism; (R)-mevalonate degradation; (S)-3-hydroxy-3-methylglutaryl-CoA from (R)-mevalonate: step 1/1.</text>
</comment>
<dbReference type="Proteomes" id="UP001597041">
    <property type="component" value="Unassembled WGS sequence"/>
</dbReference>
<dbReference type="Gene3D" id="3.90.770.10">
    <property type="entry name" value="3-hydroxy-3-methylglutaryl-coenzyme A Reductase, Chain A, domain 2"/>
    <property type="match status" value="2"/>
</dbReference>
<dbReference type="SUPFAM" id="SSF55035">
    <property type="entry name" value="NAD-binding domain of HMG-CoA reductase"/>
    <property type="match status" value="1"/>
</dbReference>
<evidence type="ECO:0000256" key="2">
    <source>
        <dbReference type="ARBA" id="ARBA00023002"/>
    </source>
</evidence>
<dbReference type="NCBIfam" id="TIGR00532">
    <property type="entry name" value="HMG_CoA_R_NAD"/>
    <property type="match status" value="1"/>
</dbReference>
<evidence type="ECO:0000256" key="1">
    <source>
        <dbReference type="ARBA" id="ARBA00007661"/>
    </source>
</evidence>
<comment type="similarity">
    <text evidence="1 3">Belongs to the HMG-CoA reductase family.</text>
</comment>
<comment type="caution">
    <text evidence="4">The sequence shown here is derived from an EMBL/GenBank/DDBJ whole genome shotgun (WGS) entry which is preliminary data.</text>
</comment>
<evidence type="ECO:0000256" key="3">
    <source>
        <dbReference type="RuleBase" id="RU361219"/>
    </source>
</evidence>
<dbReference type="Pfam" id="PF00368">
    <property type="entry name" value="HMG-CoA_red"/>
    <property type="match status" value="1"/>
</dbReference>
<reference evidence="5" key="1">
    <citation type="journal article" date="2019" name="Int. J. Syst. Evol. Microbiol.">
        <title>The Global Catalogue of Microorganisms (GCM) 10K type strain sequencing project: providing services to taxonomists for standard genome sequencing and annotation.</title>
        <authorList>
            <consortium name="The Broad Institute Genomics Platform"/>
            <consortium name="The Broad Institute Genome Sequencing Center for Infectious Disease"/>
            <person name="Wu L."/>
            <person name="Ma J."/>
        </authorList>
    </citation>
    <scope>NUCLEOTIDE SEQUENCE [LARGE SCALE GENOMIC DNA]</scope>
    <source>
        <strain evidence="5">CCUG 56608</strain>
    </source>
</reference>
<keyword evidence="5" id="KW-1185">Reference proteome</keyword>
<dbReference type="PROSITE" id="PS00066">
    <property type="entry name" value="HMG_COA_REDUCTASE_1"/>
    <property type="match status" value="1"/>
</dbReference>
<dbReference type="InterPro" id="IPR002202">
    <property type="entry name" value="HMG_CoA_Rdtase"/>
</dbReference>
<dbReference type="EMBL" id="JBHTKK010000005">
    <property type="protein sequence ID" value="MFD1065685.1"/>
    <property type="molecule type" value="Genomic_DNA"/>
</dbReference>
<dbReference type="GO" id="GO:0140643">
    <property type="term" value="F:hydroxymethylglutaryl-CoA reductase (NADH) activity"/>
    <property type="evidence" value="ECO:0007669"/>
    <property type="project" value="UniProtKB-EC"/>
</dbReference>
<protein>
    <recommendedName>
        <fullName evidence="3">3-hydroxy-3-methylglutaryl coenzyme A reductase</fullName>
        <shortName evidence="3">HMG-CoA reductase</shortName>
        <ecNumber evidence="3">1.1.1.88</ecNumber>
    </recommendedName>
</protein>
<organism evidence="4 5">
    <name type="scientific">Oceanobacillus locisalsi</name>
    <dbReference type="NCBI Taxonomy" id="546107"/>
    <lineage>
        <taxon>Bacteria</taxon>
        <taxon>Bacillati</taxon>
        <taxon>Bacillota</taxon>
        <taxon>Bacilli</taxon>
        <taxon>Bacillales</taxon>
        <taxon>Bacillaceae</taxon>
        <taxon>Oceanobacillus</taxon>
    </lineage>
</organism>
<dbReference type="EC" id="1.1.1.88" evidence="3"/>
<dbReference type="PRINTS" id="PR00071">
    <property type="entry name" value="HMGCOARDTASE"/>
</dbReference>
<dbReference type="InterPro" id="IPR023074">
    <property type="entry name" value="HMG_CoA_Rdtase_cat_sf"/>
</dbReference>
<name>A0ABW3NH35_9BACI</name>
<gene>
    <name evidence="4" type="ORF">ACFQ19_06580</name>
</gene>
<dbReference type="CDD" id="cd00644">
    <property type="entry name" value="HMG-CoA_reductase_classII"/>
    <property type="match status" value="1"/>
</dbReference>
<dbReference type="InterPro" id="IPR009029">
    <property type="entry name" value="HMG_CoA_Rdtase_sub-bd_dom_sf"/>
</dbReference>
<comment type="catalytic activity">
    <reaction evidence="3">
        <text>(R)-mevalonate + 2 NAD(+) + CoA = (3S)-3-hydroxy-3-methylglutaryl-CoA + 2 NADH + 2 H(+)</text>
        <dbReference type="Rhea" id="RHEA:14833"/>
        <dbReference type="ChEBI" id="CHEBI:15378"/>
        <dbReference type="ChEBI" id="CHEBI:36464"/>
        <dbReference type="ChEBI" id="CHEBI:43074"/>
        <dbReference type="ChEBI" id="CHEBI:57287"/>
        <dbReference type="ChEBI" id="CHEBI:57540"/>
        <dbReference type="ChEBI" id="CHEBI:57945"/>
        <dbReference type="EC" id="1.1.1.88"/>
    </reaction>
</comment>
<sequence>MTSRISGFYKKSPKERLDIISKHLNLSNEEERLLLGEVGYSVNQANQMVENVIGVLPVPLGVAVNFKVNEKEVFIPMATEEASVIAAASHAAKFCFDGFFTSYSGSMMRAQIQAIEVTDPYGALSRIYENKALILEQCNEQDPTLVSLGGGAKDLDVHVIEGATEKMVVTHLIVDTKDAMGANAVNSMAEAVAPLIEDITGGKVVLRILSNLADQRIVRARGVFENPFSGDKEAMNKFIRAYELAQADPYRAATHNKGIMNGISAVVLATGNDTRAVEAGAHAYASITGRYKSLTHWEVNEDNSITGTIALPMPVGLVGGATQSNPVAKLATKILDVETAEELAGIVASTGLAQNFAGLKALAGEGIQKGHMKLHARNMAMMAGAEDDEMDNVVELANRRGEFSYDKIKQIVLSLQKDKGRT</sequence>
<dbReference type="PROSITE" id="PS00318">
    <property type="entry name" value="HMG_COA_REDUCTASE_2"/>
    <property type="match status" value="1"/>
</dbReference>
<dbReference type="PANTHER" id="PTHR10572">
    <property type="entry name" value="3-HYDROXY-3-METHYLGLUTARYL-COENZYME A REDUCTASE"/>
    <property type="match status" value="1"/>
</dbReference>
<dbReference type="SUPFAM" id="SSF56542">
    <property type="entry name" value="Substrate-binding domain of HMG-CoA reductase"/>
    <property type="match status" value="1"/>
</dbReference>
<accession>A0ABW3NH35</accession>
<keyword evidence="2 3" id="KW-0560">Oxidoreductase</keyword>
<dbReference type="PROSITE" id="PS50065">
    <property type="entry name" value="HMG_COA_REDUCTASE_4"/>
    <property type="match status" value="1"/>
</dbReference>